<keyword evidence="5 12" id="KW-1133">Transmembrane helix</keyword>
<dbReference type="PANTHER" id="PTHR32546">
    <property type="entry name" value="G-PROTEIN COUPLED RECEPTOR 158-RELATED"/>
    <property type="match status" value="1"/>
</dbReference>
<feature type="compositionally biased region" description="Polar residues" evidence="11">
    <location>
        <begin position="613"/>
        <end position="622"/>
    </location>
</feature>
<feature type="chain" id="PRO_5043904371" evidence="13">
    <location>
        <begin position="17"/>
        <end position="622"/>
    </location>
</feature>
<protein>
    <submittedName>
        <fullName evidence="15">G_PROTEIN_RECEP_F3_4 domain-containing protein</fullName>
    </submittedName>
</protein>
<evidence type="ECO:0000256" key="1">
    <source>
        <dbReference type="ARBA" id="ARBA00004651"/>
    </source>
</evidence>
<dbReference type="AlphaFoldDB" id="T1HCN8"/>
<keyword evidence="7 12" id="KW-0472">Membrane</keyword>
<dbReference type="InterPro" id="IPR017978">
    <property type="entry name" value="GPCR_3_C"/>
</dbReference>
<accession>T1HCN8</accession>
<evidence type="ECO:0000256" key="5">
    <source>
        <dbReference type="ARBA" id="ARBA00022989"/>
    </source>
</evidence>
<keyword evidence="16" id="KW-1185">Reference proteome</keyword>
<feature type="domain" description="G-protein coupled receptors family 3 profile" evidence="14">
    <location>
        <begin position="231"/>
        <end position="420"/>
    </location>
</feature>
<dbReference type="Pfam" id="PF00003">
    <property type="entry name" value="7tm_3"/>
    <property type="match status" value="1"/>
</dbReference>
<dbReference type="EnsemblMetazoa" id="RPRC001802-RA">
    <property type="protein sequence ID" value="RPRC001802-PA"/>
    <property type="gene ID" value="RPRC001802"/>
</dbReference>
<evidence type="ECO:0000259" key="14">
    <source>
        <dbReference type="PROSITE" id="PS50259"/>
    </source>
</evidence>
<dbReference type="eggNOG" id="KOG4418">
    <property type="taxonomic scope" value="Eukaryota"/>
</dbReference>
<dbReference type="HOGENOM" id="CLU_018068_2_1_1"/>
<evidence type="ECO:0000256" key="9">
    <source>
        <dbReference type="ARBA" id="ARBA00023180"/>
    </source>
</evidence>
<evidence type="ECO:0000256" key="10">
    <source>
        <dbReference type="ARBA" id="ARBA00023224"/>
    </source>
</evidence>
<evidence type="ECO:0000256" key="12">
    <source>
        <dbReference type="SAM" id="Phobius"/>
    </source>
</evidence>
<evidence type="ECO:0000256" key="11">
    <source>
        <dbReference type="SAM" id="MobiDB-lite"/>
    </source>
</evidence>
<dbReference type="EMBL" id="ACPB03004689">
    <property type="status" value="NOT_ANNOTATED_CDS"/>
    <property type="molecule type" value="Genomic_DNA"/>
</dbReference>
<evidence type="ECO:0000256" key="4">
    <source>
        <dbReference type="ARBA" id="ARBA00022692"/>
    </source>
</evidence>
<organism evidence="15 16">
    <name type="scientific">Rhodnius prolixus</name>
    <name type="common">Triatomid bug</name>
    <dbReference type="NCBI Taxonomy" id="13249"/>
    <lineage>
        <taxon>Eukaryota</taxon>
        <taxon>Metazoa</taxon>
        <taxon>Ecdysozoa</taxon>
        <taxon>Arthropoda</taxon>
        <taxon>Hexapoda</taxon>
        <taxon>Insecta</taxon>
        <taxon>Pterygota</taxon>
        <taxon>Neoptera</taxon>
        <taxon>Paraneoptera</taxon>
        <taxon>Hemiptera</taxon>
        <taxon>Heteroptera</taxon>
        <taxon>Panheteroptera</taxon>
        <taxon>Cimicomorpha</taxon>
        <taxon>Reduviidae</taxon>
        <taxon>Triatominae</taxon>
        <taxon>Rhodnius</taxon>
    </lineage>
</organism>
<dbReference type="STRING" id="13249.T1HCN8"/>
<keyword evidence="3" id="KW-1003">Cell membrane</keyword>
<dbReference type="PANTHER" id="PTHR32546:SF26">
    <property type="entry name" value="SMOG, ISOFORM D"/>
    <property type="match status" value="1"/>
</dbReference>
<proteinExistence type="inferred from homology"/>
<dbReference type="InterPro" id="IPR043458">
    <property type="entry name" value="GPR158/179"/>
</dbReference>
<keyword evidence="8" id="KW-0675">Receptor</keyword>
<dbReference type="GO" id="GO:0005886">
    <property type="term" value="C:plasma membrane"/>
    <property type="evidence" value="ECO:0007669"/>
    <property type="project" value="UniProtKB-SubCell"/>
</dbReference>
<feature type="transmembrane region" description="Helical" evidence="12">
    <location>
        <begin position="367"/>
        <end position="385"/>
    </location>
</feature>
<evidence type="ECO:0000256" key="8">
    <source>
        <dbReference type="ARBA" id="ARBA00023170"/>
    </source>
</evidence>
<feature type="transmembrane region" description="Helical" evidence="12">
    <location>
        <begin position="193"/>
        <end position="218"/>
    </location>
</feature>
<evidence type="ECO:0000256" key="13">
    <source>
        <dbReference type="SAM" id="SignalP"/>
    </source>
</evidence>
<keyword evidence="10" id="KW-0807">Transducer</keyword>
<dbReference type="PROSITE" id="PS50259">
    <property type="entry name" value="G_PROTEIN_RECEP_F3_4"/>
    <property type="match status" value="1"/>
</dbReference>
<dbReference type="VEuPathDB" id="VectorBase:RPRC001802"/>
<dbReference type="FunCoup" id="T1HCN8">
    <property type="interactions" value="69"/>
</dbReference>
<feature type="transmembrane region" description="Helical" evidence="12">
    <location>
        <begin position="335"/>
        <end position="355"/>
    </location>
</feature>
<feature type="signal peptide" evidence="13">
    <location>
        <begin position="1"/>
        <end position="16"/>
    </location>
</feature>
<evidence type="ECO:0000256" key="2">
    <source>
        <dbReference type="ARBA" id="ARBA00007242"/>
    </source>
</evidence>
<keyword evidence="4 12" id="KW-0812">Transmembrane</keyword>
<feature type="compositionally biased region" description="Low complexity" evidence="11">
    <location>
        <begin position="558"/>
        <end position="567"/>
    </location>
</feature>
<dbReference type="GO" id="GO:0004930">
    <property type="term" value="F:G protein-coupled receptor activity"/>
    <property type="evidence" value="ECO:0007669"/>
    <property type="project" value="UniProtKB-KW"/>
</dbReference>
<sequence>MLAVLLVVSVASTYHAAEHDCQTQLDTLHLTADQLPTTVTASAAQAVQSLSKPPSPLWESWAGKILSADAELISVSLRLAGGRLRLLHRTNSGQVGVYYLLEKAELDLCNEHLSCLIPNSLRCDPQSTKCETESSGLNYRCSCLSGFVALSHSNYSTRDEPQIFGEWGPGDTGVYRCIPSCISESSCLAEPHFILRAVVICVQILSMVFTIGTGIIIFKRRKCKMVPLSFEPSVETCILLRWIRELGFIICYGAIILKLYRILMEFRTRKAHRWVVRDKDLLKYLFGMVMVMFAYLAAWTATNINFVEEGFSIVALGITDSGEYFQTCKPLWWDYVTQAGEIVILLFGLHLGLAARNATVQYVELRYLLGAIVIETLVSSLYYVAHATLWNTLHPSLAYIVAFMRCHFTSSIVLLLIFAPIVSLSPMAHLNLVFISKTMILLSDNSNCYTIAANSKFTHFVCFQILYNQKPVRDSRHHLTHEPSDAYKPQDGIYGEIDVAEVNLSEMNPEEIRAELKRLYTQLEVLRNKTICQNNPHISKRRGGRKVAHRRFSLQALQQKQKSAAKQNSEGLEPTEQEVSRTPEDSVCSNEGPSAIYNDGPSTYSELGGFGTPTVQHRNSKQ</sequence>
<feature type="transmembrane region" description="Helical" evidence="12">
    <location>
        <begin position="281"/>
        <end position="301"/>
    </location>
</feature>
<evidence type="ECO:0000256" key="3">
    <source>
        <dbReference type="ARBA" id="ARBA00022475"/>
    </source>
</evidence>
<evidence type="ECO:0000256" key="6">
    <source>
        <dbReference type="ARBA" id="ARBA00023040"/>
    </source>
</evidence>
<reference evidence="15" key="1">
    <citation type="submission" date="2015-05" db="UniProtKB">
        <authorList>
            <consortium name="EnsemblMetazoa"/>
        </authorList>
    </citation>
    <scope>IDENTIFICATION</scope>
</reference>
<evidence type="ECO:0000313" key="16">
    <source>
        <dbReference type="Proteomes" id="UP000015103"/>
    </source>
</evidence>
<name>T1HCN8_RHOPR</name>
<dbReference type="Proteomes" id="UP000015103">
    <property type="component" value="Unassembled WGS sequence"/>
</dbReference>
<keyword evidence="13" id="KW-0732">Signal</keyword>
<feature type="region of interest" description="Disordered" evidence="11">
    <location>
        <begin position="558"/>
        <end position="622"/>
    </location>
</feature>
<comment type="similarity">
    <text evidence="2">Belongs to the G-protein coupled receptor 3 family.</text>
</comment>
<dbReference type="InParanoid" id="T1HCN8"/>
<keyword evidence="6" id="KW-0297">G-protein coupled receptor</keyword>
<dbReference type="OMA" id="WHGYRTR"/>
<keyword evidence="9" id="KW-0325">Glycoprotein</keyword>
<evidence type="ECO:0000256" key="7">
    <source>
        <dbReference type="ARBA" id="ARBA00023136"/>
    </source>
</evidence>
<evidence type="ECO:0000313" key="15">
    <source>
        <dbReference type="EnsemblMetazoa" id="RPRC001802-PA"/>
    </source>
</evidence>
<feature type="transmembrane region" description="Helical" evidence="12">
    <location>
        <begin position="238"/>
        <end position="260"/>
    </location>
</feature>
<comment type="subcellular location">
    <subcellularLocation>
        <location evidence="1">Cell membrane</location>
        <topology evidence="1">Multi-pass membrane protein</topology>
    </subcellularLocation>
</comment>